<dbReference type="Pfam" id="PF11964">
    <property type="entry name" value="SpoIIAA-like"/>
    <property type="match status" value="1"/>
</dbReference>
<dbReference type="Gene3D" id="3.40.50.10600">
    <property type="entry name" value="SpoIIaa-like domains"/>
    <property type="match status" value="1"/>
</dbReference>
<protein>
    <submittedName>
        <fullName evidence="1">STAS/SEC14 domain-containing protein</fullName>
    </submittedName>
</protein>
<evidence type="ECO:0000313" key="2">
    <source>
        <dbReference type="Proteomes" id="UP000323426"/>
    </source>
</evidence>
<dbReference type="InterPro" id="IPR021866">
    <property type="entry name" value="SpoIIAA-like"/>
</dbReference>
<dbReference type="InterPro" id="IPR036513">
    <property type="entry name" value="STAS_dom_sf"/>
</dbReference>
<dbReference type="Proteomes" id="UP000323426">
    <property type="component" value="Unassembled WGS sequence"/>
</dbReference>
<sequence>MISQLTTEKDDLVAVRVSGHLDKHDYDTIIPLLEQKIAQHGKINLYWEMLGFAGWHLDGLWKDLKFDLKHVNDFRKVAIVGDKKWEEWIATMIKPFTSAEIKYFTELHRDDAMAWVSQ</sequence>
<gene>
    <name evidence="1" type="ORF">F0145_09245</name>
</gene>
<proteinExistence type="predicted"/>
<dbReference type="InterPro" id="IPR038396">
    <property type="entry name" value="SpoIIAA-like_sf"/>
</dbReference>
<dbReference type="AlphaFoldDB" id="A0A5M6DIW4"/>
<keyword evidence="2" id="KW-1185">Reference proteome</keyword>
<organism evidence="1 2">
    <name type="scientific">Adhaeribacter rhizoryzae</name>
    <dbReference type="NCBI Taxonomy" id="2607907"/>
    <lineage>
        <taxon>Bacteria</taxon>
        <taxon>Pseudomonadati</taxon>
        <taxon>Bacteroidota</taxon>
        <taxon>Cytophagia</taxon>
        <taxon>Cytophagales</taxon>
        <taxon>Hymenobacteraceae</taxon>
        <taxon>Adhaeribacter</taxon>
    </lineage>
</organism>
<accession>A0A5M6DIW4</accession>
<name>A0A5M6DIW4_9BACT</name>
<comment type="caution">
    <text evidence="1">The sequence shown here is derived from an EMBL/GenBank/DDBJ whole genome shotgun (WGS) entry which is preliminary data.</text>
</comment>
<evidence type="ECO:0000313" key="1">
    <source>
        <dbReference type="EMBL" id="KAA5547498.1"/>
    </source>
</evidence>
<reference evidence="1 2" key="1">
    <citation type="submission" date="2019-09" db="EMBL/GenBank/DDBJ databases">
        <title>Genome sequence and assembly of Adhaeribacter sp.</title>
        <authorList>
            <person name="Chhetri G."/>
        </authorList>
    </citation>
    <scope>NUCLEOTIDE SEQUENCE [LARGE SCALE GENOMIC DNA]</scope>
    <source>
        <strain evidence="1 2">DK36</strain>
    </source>
</reference>
<dbReference type="EMBL" id="VWSF01000005">
    <property type="protein sequence ID" value="KAA5547498.1"/>
    <property type="molecule type" value="Genomic_DNA"/>
</dbReference>
<dbReference type="SUPFAM" id="SSF52091">
    <property type="entry name" value="SpoIIaa-like"/>
    <property type="match status" value="1"/>
</dbReference>
<dbReference type="RefSeq" id="WP_150088122.1">
    <property type="nucleotide sequence ID" value="NZ_VWSF01000005.1"/>
</dbReference>